<dbReference type="AlphaFoldDB" id="A0A927CE04"/>
<proteinExistence type="inferred from homology"/>
<dbReference type="GO" id="GO:0008664">
    <property type="term" value="F:RNA 2',3'-cyclic 3'-phosphodiesterase activity"/>
    <property type="evidence" value="ECO:0007669"/>
    <property type="project" value="UniProtKB-EC"/>
</dbReference>
<evidence type="ECO:0000313" key="3">
    <source>
        <dbReference type="EMBL" id="MBD2865734.1"/>
    </source>
</evidence>
<protein>
    <recommendedName>
        <fullName evidence="2">RNA 2',3'-cyclic phosphodiesterase</fullName>
        <shortName evidence="2">RNA 2',3'-CPDase</shortName>
        <ecNumber evidence="2">3.1.4.58</ecNumber>
    </recommendedName>
</protein>
<evidence type="ECO:0000256" key="2">
    <source>
        <dbReference type="HAMAP-Rule" id="MF_01940"/>
    </source>
</evidence>
<dbReference type="InterPro" id="IPR009097">
    <property type="entry name" value="Cyclic_Pdiesterase"/>
</dbReference>
<dbReference type="GO" id="GO:0004113">
    <property type="term" value="F:2',3'-cyclic-nucleotide 3'-phosphodiesterase activity"/>
    <property type="evidence" value="ECO:0007669"/>
    <property type="project" value="InterPro"/>
</dbReference>
<feature type="short sequence motif" description="HXTX 2" evidence="2">
    <location>
        <begin position="134"/>
        <end position="137"/>
    </location>
</feature>
<dbReference type="EC" id="3.1.4.58" evidence="2"/>
<feature type="active site" description="Proton donor" evidence="2">
    <location>
        <position position="47"/>
    </location>
</feature>
<feature type="short sequence motif" description="HXTX 1" evidence="2">
    <location>
        <begin position="47"/>
        <end position="50"/>
    </location>
</feature>
<comment type="similarity">
    <text evidence="2">Belongs to the 2H phosphoesterase superfamily. ThpR family.</text>
</comment>
<keyword evidence="4" id="KW-1185">Reference proteome</keyword>
<accession>A0A927CE04</accession>
<dbReference type="Proteomes" id="UP000639396">
    <property type="component" value="Unassembled WGS sequence"/>
</dbReference>
<comment type="caution">
    <text evidence="3">The sequence shown here is derived from an EMBL/GenBank/DDBJ whole genome shotgun (WGS) entry which is preliminary data.</text>
</comment>
<dbReference type="NCBIfam" id="TIGR02258">
    <property type="entry name" value="2_5_ligase"/>
    <property type="match status" value="1"/>
</dbReference>
<dbReference type="Gene3D" id="3.90.1140.10">
    <property type="entry name" value="Cyclic phosphodiesterase"/>
    <property type="match status" value="1"/>
</dbReference>
<dbReference type="SUPFAM" id="SSF55144">
    <property type="entry name" value="LigT-like"/>
    <property type="match status" value="1"/>
</dbReference>
<organism evidence="3 4">
    <name type="scientific">Paenibacillus oceani</name>
    <dbReference type="NCBI Taxonomy" id="2772510"/>
    <lineage>
        <taxon>Bacteria</taxon>
        <taxon>Bacillati</taxon>
        <taxon>Bacillota</taxon>
        <taxon>Bacilli</taxon>
        <taxon>Bacillales</taxon>
        <taxon>Paenibacillaceae</taxon>
        <taxon>Paenibacillus</taxon>
    </lineage>
</organism>
<dbReference type="InterPro" id="IPR004175">
    <property type="entry name" value="RNA_CPDase"/>
</dbReference>
<reference evidence="3" key="1">
    <citation type="submission" date="2020-09" db="EMBL/GenBank/DDBJ databases">
        <title>A novel bacterium of genus Paenibacillus, isolated from South China Sea.</title>
        <authorList>
            <person name="Huang H."/>
            <person name="Mo K."/>
            <person name="Hu Y."/>
        </authorList>
    </citation>
    <scope>NUCLEOTIDE SEQUENCE</scope>
    <source>
        <strain evidence="3">IB182363</strain>
    </source>
</reference>
<dbReference type="PANTHER" id="PTHR35561">
    <property type="entry name" value="RNA 2',3'-CYCLIC PHOSPHODIESTERASE"/>
    <property type="match status" value="1"/>
</dbReference>
<name>A0A927CE04_9BACL</name>
<dbReference type="EMBL" id="JACXJA010000046">
    <property type="protein sequence ID" value="MBD2865734.1"/>
    <property type="molecule type" value="Genomic_DNA"/>
</dbReference>
<sequence>MIAASEMHRLFIAVPLPAALQNKAADAMDRLRQVQSYKKWVHPQDLHLTLTFIGDVPPASIAAIETELEKVAARSNPFPLRLHGAGTFGLPHSPRVLWAGLDGGMEQLRRLQADVEGQMAALGYPPEKRPYSPHITLARQYTGDDPALEEAPAALFRPDDADGSALAWIADRIVLYRSHLGRTPMYEPVRTVVFHAGG</sequence>
<dbReference type="HAMAP" id="MF_01940">
    <property type="entry name" value="RNA_CPDase"/>
    <property type="match status" value="1"/>
</dbReference>
<comment type="function">
    <text evidence="2">Hydrolyzes RNA 2',3'-cyclic phosphodiester to an RNA 2'-phosphomonoester.</text>
</comment>
<comment type="catalytic activity">
    <reaction evidence="2">
        <text>a 3'-end 2',3'-cyclophospho-ribonucleotide-RNA + H2O = a 3'-end 2'-phospho-ribonucleotide-RNA + H(+)</text>
        <dbReference type="Rhea" id="RHEA:11828"/>
        <dbReference type="Rhea" id="RHEA-COMP:10464"/>
        <dbReference type="Rhea" id="RHEA-COMP:17353"/>
        <dbReference type="ChEBI" id="CHEBI:15377"/>
        <dbReference type="ChEBI" id="CHEBI:15378"/>
        <dbReference type="ChEBI" id="CHEBI:83064"/>
        <dbReference type="ChEBI" id="CHEBI:173113"/>
        <dbReference type="EC" id="3.1.4.58"/>
    </reaction>
</comment>
<dbReference type="Pfam" id="PF13563">
    <property type="entry name" value="2_5_RNA_ligase2"/>
    <property type="match status" value="1"/>
</dbReference>
<feature type="active site" description="Proton acceptor" evidence="2">
    <location>
        <position position="134"/>
    </location>
</feature>
<evidence type="ECO:0000256" key="1">
    <source>
        <dbReference type="ARBA" id="ARBA00022801"/>
    </source>
</evidence>
<keyword evidence="1 2" id="KW-0378">Hydrolase</keyword>
<evidence type="ECO:0000313" key="4">
    <source>
        <dbReference type="Proteomes" id="UP000639396"/>
    </source>
</evidence>
<gene>
    <name evidence="3" type="primary">thpR</name>
    <name evidence="3" type="ORF">IDH45_27505</name>
</gene>
<dbReference type="PANTHER" id="PTHR35561:SF1">
    <property type="entry name" value="RNA 2',3'-CYCLIC PHOSPHODIESTERASE"/>
    <property type="match status" value="1"/>
</dbReference>